<name>A0A4C1VW14_EUMVA</name>
<sequence length="102" mass="11458">MSMFPKSRRRIIIVSEIWRTGLGSESIAIGTGTENGTESKSSTGPDSESGVKPGPELELTARSTDRKMKELILRLCVRRRRWNLIIMKPDIDNKQEISKVSV</sequence>
<dbReference type="Proteomes" id="UP000299102">
    <property type="component" value="Unassembled WGS sequence"/>
</dbReference>
<proteinExistence type="predicted"/>
<keyword evidence="3" id="KW-1185">Reference proteome</keyword>
<feature type="region of interest" description="Disordered" evidence="1">
    <location>
        <begin position="27"/>
        <end position="63"/>
    </location>
</feature>
<dbReference type="AlphaFoldDB" id="A0A4C1VW14"/>
<gene>
    <name evidence="2" type="ORF">EVAR_96440_1</name>
</gene>
<accession>A0A4C1VW14</accession>
<reference evidence="2 3" key="1">
    <citation type="journal article" date="2019" name="Commun. Biol.">
        <title>The bagworm genome reveals a unique fibroin gene that provides high tensile strength.</title>
        <authorList>
            <person name="Kono N."/>
            <person name="Nakamura H."/>
            <person name="Ohtoshi R."/>
            <person name="Tomita M."/>
            <person name="Numata K."/>
            <person name="Arakawa K."/>
        </authorList>
    </citation>
    <scope>NUCLEOTIDE SEQUENCE [LARGE SCALE GENOMIC DNA]</scope>
</reference>
<feature type="compositionally biased region" description="Polar residues" evidence="1">
    <location>
        <begin position="32"/>
        <end position="46"/>
    </location>
</feature>
<evidence type="ECO:0000256" key="1">
    <source>
        <dbReference type="SAM" id="MobiDB-lite"/>
    </source>
</evidence>
<evidence type="ECO:0000313" key="2">
    <source>
        <dbReference type="EMBL" id="GBP42943.1"/>
    </source>
</evidence>
<comment type="caution">
    <text evidence="2">The sequence shown here is derived from an EMBL/GenBank/DDBJ whole genome shotgun (WGS) entry which is preliminary data.</text>
</comment>
<dbReference type="EMBL" id="BGZK01000427">
    <property type="protein sequence ID" value="GBP42943.1"/>
    <property type="molecule type" value="Genomic_DNA"/>
</dbReference>
<protein>
    <submittedName>
        <fullName evidence="2">Uncharacterized protein</fullName>
    </submittedName>
</protein>
<organism evidence="2 3">
    <name type="scientific">Eumeta variegata</name>
    <name type="common">Bagworm moth</name>
    <name type="synonym">Eumeta japonica</name>
    <dbReference type="NCBI Taxonomy" id="151549"/>
    <lineage>
        <taxon>Eukaryota</taxon>
        <taxon>Metazoa</taxon>
        <taxon>Ecdysozoa</taxon>
        <taxon>Arthropoda</taxon>
        <taxon>Hexapoda</taxon>
        <taxon>Insecta</taxon>
        <taxon>Pterygota</taxon>
        <taxon>Neoptera</taxon>
        <taxon>Endopterygota</taxon>
        <taxon>Lepidoptera</taxon>
        <taxon>Glossata</taxon>
        <taxon>Ditrysia</taxon>
        <taxon>Tineoidea</taxon>
        <taxon>Psychidae</taxon>
        <taxon>Oiketicinae</taxon>
        <taxon>Eumeta</taxon>
    </lineage>
</organism>
<evidence type="ECO:0000313" key="3">
    <source>
        <dbReference type="Proteomes" id="UP000299102"/>
    </source>
</evidence>